<sequence>MILEGEIVAGGSTRAEVEQILDKIIPVEKRNFVYVFRLRGGENMLRQVRKSGNGIKVFSFDVDGTLVSMRFADCVWLQGIPEAYAAKEGVSFEQAFDFVKSEYDKIGDNRVEWYRMDYWLQKFGLSTTREELFGKYKGEVEIYEEVESVLKVLKAEGFKLVISSNAAIEFVEFQIRPIRKYFSLVFSATSDFGEVKKSNGFYARVCEIADVKPHEVVHIGDHWVFDFVNPREIGMTAYFLDRGRKRGRGRSGSGNVKNEEFVISDLKEILDKEVSGGN</sequence>
<dbReference type="PROSITE" id="PS01228">
    <property type="entry name" value="COF_1"/>
    <property type="match status" value="1"/>
</dbReference>
<keyword evidence="2 3" id="KW-0378">Hydrolase</keyword>
<dbReference type="PRINTS" id="PR00413">
    <property type="entry name" value="HADHALOGNASE"/>
</dbReference>
<comment type="similarity">
    <text evidence="1">Belongs to the HAD-like hydrolase superfamily.</text>
</comment>
<dbReference type="PANTHER" id="PTHR43316">
    <property type="entry name" value="HYDROLASE, HALOACID DELAHOGENASE-RELATED"/>
    <property type="match status" value="1"/>
</dbReference>
<dbReference type="SUPFAM" id="SSF56784">
    <property type="entry name" value="HAD-like"/>
    <property type="match status" value="1"/>
</dbReference>
<dbReference type="InterPro" id="IPR023214">
    <property type="entry name" value="HAD_sf"/>
</dbReference>
<dbReference type="PANTHER" id="PTHR43316:SF3">
    <property type="entry name" value="HALOACID DEHALOGENASE, TYPE II (AFU_ORTHOLOGUE AFUA_2G07750)-RELATED"/>
    <property type="match status" value="1"/>
</dbReference>
<dbReference type="SFLD" id="SFLDG01129">
    <property type="entry name" value="C1.5:_HAD__Beta-PGM__Phosphata"/>
    <property type="match status" value="1"/>
</dbReference>
<dbReference type="Gene3D" id="3.40.50.1000">
    <property type="entry name" value="HAD superfamily/HAD-like"/>
    <property type="match status" value="1"/>
</dbReference>
<dbReference type="AlphaFoldDB" id="A0A7G9Z0Y0"/>
<dbReference type="EC" id="3.1.3.18" evidence="3"/>
<proteinExistence type="inferred from homology"/>
<protein>
    <submittedName>
        <fullName evidence="3">Phosphoglycolate phosphatase</fullName>
        <ecNumber evidence="3">3.1.3.18</ecNumber>
    </submittedName>
</protein>
<evidence type="ECO:0000313" key="3">
    <source>
        <dbReference type="EMBL" id="QNO53914.1"/>
    </source>
</evidence>
<dbReference type="NCBIfam" id="TIGR01549">
    <property type="entry name" value="HAD-SF-IA-v1"/>
    <property type="match status" value="1"/>
</dbReference>
<dbReference type="InterPro" id="IPR036412">
    <property type="entry name" value="HAD-like_sf"/>
</dbReference>
<evidence type="ECO:0000256" key="1">
    <source>
        <dbReference type="ARBA" id="ARBA00007958"/>
    </source>
</evidence>
<dbReference type="InterPro" id="IPR051540">
    <property type="entry name" value="S-2-haloacid_dehalogenase"/>
</dbReference>
<dbReference type="SFLD" id="SFLDS00003">
    <property type="entry name" value="Haloacid_Dehalogenase"/>
    <property type="match status" value="1"/>
</dbReference>
<evidence type="ECO:0000256" key="2">
    <source>
        <dbReference type="ARBA" id="ARBA00022801"/>
    </source>
</evidence>
<dbReference type="Pfam" id="PF00702">
    <property type="entry name" value="Hydrolase"/>
    <property type="match status" value="1"/>
</dbReference>
<dbReference type="InterPro" id="IPR006439">
    <property type="entry name" value="HAD-SF_hydro_IA"/>
</dbReference>
<dbReference type="EMBL" id="MT631555">
    <property type="protein sequence ID" value="QNO53914.1"/>
    <property type="molecule type" value="Genomic_DNA"/>
</dbReference>
<accession>A0A7G9Z0Y0</accession>
<organism evidence="3">
    <name type="scientific">Candidatus Methanophagaceae archaeon ANME-1 ERB6</name>
    <dbReference type="NCBI Taxonomy" id="2759912"/>
    <lineage>
        <taxon>Archaea</taxon>
        <taxon>Methanobacteriati</taxon>
        <taxon>Methanobacteriota</taxon>
        <taxon>Stenosarchaea group</taxon>
        <taxon>Methanomicrobia</taxon>
        <taxon>Candidatus Methanophagales</taxon>
        <taxon>Candidatus Methanophagaceae</taxon>
    </lineage>
</organism>
<reference evidence="3" key="1">
    <citation type="submission" date="2020-06" db="EMBL/GenBank/DDBJ databases">
        <title>Unique genomic features of the anaerobic methanotrophic archaea.</title>
        <authorList>
            <person name="Chadwick G.L."/>
            <person name="Skennerton C.T."/>
            <person name="Laso-Perez R."/>
            <person name="Leu A.O."/>
            <person name="Speth D.R."/>
            <person name="Yu H."/>
            <person name="Morgan-Lang C."/>
            <person name="Hatzenpichler R."/>
            <person name="Goudeau D."/>
            <person name="Malmstrom R."/>
            <person name="Brazelton W.J."/>
            <person name="Woyke T."/>
            <person name="Hallam S.J."/>
            <person name="Tyson G.W."/>
            <person name="Wegener G."/>
            <person name="Boetius A."/>
            <person name="Orphan V."/>
        </authorList>
    </citation>
    <scope>NUCLEOTIDE SEQUENCE</scope>
</reference>
<name>A0A7G9Z0Y0_9EURY</name>
<dbReference type="Gene3D" id="1.10.150.520">
    <property type="match status" value="1"/>
</dbReference>
<gene>
    <name evidence="3" type="primary">gph</name>
    <name evidence="3" type="ORF">NNHBGCAA_00014</name>
</gene>
<dbReference type="GO" id="GO:0008967">
    <property type="term" value="F:phosphoglycolate phosphatase activity"/>
    <property type="evidence" value="ECO:0007669"/>
    <property type="project" value="UniProtKB-EC"/>
</dbReference>